<evidence type="ECO:0000313" key="2">
    <source>
        <dbReference type="Proteomes" id="UP001432099"/>
    </source>
</evidence>
<gene>
    <name evidence="1" type="ORF">T23_05770</name>
</gene>
<protein>
    <submittedName>
        <fullName evidence="1">Uncharacterized protein</fullName>
    </submittedName>
</protein>
<dbReference type="Proteomes" id="UP001432099">
    <property type="component" value="Chromosome"/>
</dbReference>
<dbReference type="RefSeq" id="WP_338617896.1">
    <property type="nucleotide sequence ID" value="NZ_AP028127.1"/>
</dbReference>
<evidence type="ECO:0000313" key="1">
    <source>
        <dbReference type="EMBL" id="BEH90475.1"/>
    </source>
</evidence>
<proteinExistence type="predicted"/>
<keyword evidence="2" id="KW-1185">Reference proteome</keyword>
<dbReference type="EMBL" id="AP028127">
    <property type="protein sequence ID" value="BEH90475.1"/>
    <property type="molecule type" value="Genomic_DNA"/>
</dbReference>
<name>A0ABN6ZEV0_9FIRM</name>
<accession>A0ABN6ZEV0</accession>
<organism evidence="1 2">
    <name type="scientific">Turicibacter faecis</name>
    <dbReference type="NCBI Taxonomy" id="2963365"/>
    <lineage>
        <taxon>Bacteria</taxon>
        <taxon>Bacillati</taxon>
        <taxon>Bacillota</taxon>
        <taxon>Erysipelotrichia</taxon>
        <taxon>Erysipelotrichales</taxon>
        <taxon>Turicibacteraceae</taxon>
        <taxon>Turicibacter</taxon>
    </lineage>
</organism>
<sequence>MAKTFGESEKNILNMFQPGITFEYNDNQYEVTLSGKPTCKKGEPKTDIYIEAQDTMTAKRMEFKISFKKQNADFLENKTNAERAAQLFGDNWSNIISTATENLRTNFKERPLIYKTKFKRTEAGAITLGWKFELLNKQSGELSSDISLTHDQIVDVYAGKNLSIEKRDALVNGKLIPASGIANFILFEDAPINNVQDAVNALITIDDYVIQHPKVYFACKALNYRTFRQKYDGNRPLAVYVKWCVENGKLAHKLCFETPLVYGGHEAAKNLKDSLDQLNIKTTDDINDNNVKDTTIIYE</sequence>
<reference evidence="1" key="1">
    <citation type="journal article" date="2024" name="Int. J. Syst. Evol. Microbiol.">
        <title>Turicibacter faecis sp. nov., isolated from faeces of heart failure mouse model.</title>
        <authorList>
            <person name="Imamura Y."/>
            <person name="Motooka D."/>
            <person name="Nakajima Y."/>
            <person name="Ito S."/>
            <person name="Kitakaze M."/>
            <person name="Iida T."/>
            <person name="Nakamura S."/>
        </authorList>
    </citation>
    <scope>NUCLEOTIDE SEQUENCE</scope>
    <source>
        <strain evidence="1">TC023</strain>
    </source>
</reference>